<organism evidence="1 2">
    <name type="scientific">Mythimna loreyi</name>
    <dbReference type="NCBI Taxonomy" id="667449"/>
    <lineage>
        <taxon>Eukaryota</taxon>
        <taxon>Metazoa</taxon>
        <taxon>Ecdysozoa</taxon>
        <taxon>Arthropoda</taxon>
        <taxon>Hexapoda</taxon>
        <taxon>Insecta</taxon>
        <taxon>Pterygota</taxon>
        <taxon>Neoptera</taxon>
        <taxon>Endopterygota</taxon>
        <taxon>Lepidoptera</taxon>
        <taxon>Glossata</taxon>
        <taxon>Ditrysia</taxon>
        <taxon>Noctuoidea</taxon>
        <taxon>Noctuidae</taxon>
        <taxon>Noctuinae</taxon>
        <taxon>Hadenini</taxon>
        <taxon>Mythimna</taxon>
    </lineage>
</organism>
<dbReference type="Proteomes" id="UP001231649">
    <property type="component" value="Chromosome 4"/>
</dbReference>
<comment type="caution">
    <text evidence="1">The sequence shown here is derived from an EMBL/GenBank/DDBJ whole genome shotgun (WGS) entry which is preliminary data.</text>
</comment>
<proteinExistence type="predicted"/>
<accession>A0ACC2QFJ5</accession>
<evidence type="ECO:0000313" key="2">
    <source>
        <dbReference type="Proteomes" id="UP001231649"/>
    </source>
</evidence>
<sequence>MLIADIVKVARRSRVAENLVRLSTTTKCADERKMLRDREKKRTKHKTTGNSENIPPDSDCDELSSRYLINILCVTTTVKNIKQREEQDIKTMPVCRSTYDHFECYAAQALLDLHSSSSGTKHDNSTGNENVDATELVYNSDPVGDKSAPKKKILYRYNLNTITTDVATQTEGESSKINELQLALSQRDETIQNLREQIEALADVKGPVGSVPDDTNREDCQKMTTDDSSHDATTEPNMEQSPNTDHTYASRNLKSTADEMVPIGTGKVSIPAKVLNTIDWSSHKKATRKLLETVFTRRILATHSLSGKPSPAFPSKKTKRRLNPMLVDDIVKTVARRCRVAESIVRLTITTKCADESKMLRDREKKRTKHKTTGNRENIPPDSDCDELSS</sequence>
<protein>
    <submittedName>
        <fullName evidence="1">Uncharacterized protein</fullName>
    </submittedName>
</protein>
<name>A0ACC2QFJ5_9NEOP</name>
<evidence type="ECO:0000313" key="1">
    <source>
        <dbReference type="EMBL" id="KAJ8715972.1"/>
    </source>
</evidence>
<reference evidence="1" key="1">
    <citation type="submission" date="2023-03" db="EMBL/GenBank/DDBJ databases">
        <title>Chromosome-level genomes of two armyworms, Mythimna separata and Mythimna loreyi, provide insights into the biosynthesis and reception of sex pheromones.</title>
        <authorList>
            <person name="Zhao H."/>
        </authorList>
    </citation>
    <scope>NUCLEOTIDE SEQUENCE</scope>
    <source>
        <strain evidence="1">BeijingLab</strain>
    </source>
</reference>
<dbReference type="EMBL" id="CM056780">
    <property type="protein sequence ID" value="KAJ8715972.1"/>
    <property type="molecule type" value="Genomic_DNA"/>
</dbReference>
<gene>
    <name evidence="1" type="ORF">PYW08_013257</name>
</gene>
<keyword evidence="2" id="KW-1185">Reference proteome</keyword>